<dbReference type="eggNOG" id="COG2267">
    <property type="taxonomic scope" value="Bacteria"/>
</dbReference>
<proteinExistence type="predicted"/>
<keyword evidence="1" id="KW-0472">Membrane</keyword>
<dbReference type="SUPFAM" id="SSF53474">
    <property type="entry name" value="alpha/beta-Hydrolases"/>
    <property type="match status" value="1"/>
</dbReference>
<evidence type="ECO:0000259" key="2">
    <source>
        <dbReference type="Pfam" id="PF00561"/>
    </source>
</evidence>
<evidence type="ECO:0000313" key="4">
    <source>
        <dbReference type="Proteomes" id="UP000053405"/>
    </source>
</evidence>
<dbReference type="STRING" id="1121927.GOHSU_14_01030"/>
<feature type="transmembrane region" description="Helical" evidence="1">
    <location>
        <begin position="12"/>
        <end position="33"/>
    </location>
</feature>
<dbReference type="Proteomes" id="UP000053405">
    <property type="component" value="Unassembled WGS sequence"/>
</dbReference>
<evidence type="ECO:0000313" key="3">
    <source>
        <dbReference type="EMBL" id="GAC56936.1"/>
    </source>
</evidence>
<dbReference type="PANTHER" id="PTHR43433:SF5">
    <property type="entry name" value="AB HYDROLASE-1 DOMAIN-CONTAINING PROTEIN"/>
    <property type="match status" value="1"/>
</dbReference>
<comment type="caution">
    <text evidence="3">The sequence shown here is derived from an EMBL/GenBank/DDBJ whole genome shotgun (WGS) entry which is preliminary data.</text>
</comment>
<organism evidence="3 4">
    <name type="scientific">Gordonia hirsuta DSM 44140 = NBRC 16056</name>
    <dbReference type="NCBI Taxonomy" id="1121927"/>
    <lineage>
        <taxon>Bacteria</taxon>
        <taxon>Bacillati</taxon>
        <taxon>Actinomycetota</taxon>
        <taxon>Actinomycetes</taxon>
        <taxon>Mycobacteriales</taxon>
        <taxon>Gordoniaceae</taxon>
        <taxon>Gordonia</taxon>
    </lineage>
</organism>
<feature type="domain" description="AB hydrolase-1" evidence="2">
    <location>
        <begin position="87"/>
        <end position="336"/>
    </location>
</feature>
<dbReference type="InterPro" id="IPR000073">
    <property type="entry name" value="AB_hydrolase_1"/>
</dbReference>
<dbReference type="InterPro" id="IPR050471">
    <property type="entry name" value="AB_hydrolase"/>
</dbReference>
<protein>
    <submittedName>
        <fullName evidence="3">Putative hydrolase</fullName>
    </submittedName>
</protein>
<sequence length="351" mass="37385">MADGKNWRRAGYVGAGAAGLLAGNLALVTGSIVRAAGRTPAAVDDGPDPLLIDPPQLMRSTVAPTGDGTLLHVETSLDLDEHPSDTVLVLVHGWTCSTRFWNPQVNQLAQHWPVIAYDHRGHGLSEMGEKKVSVAMLGQDLEAVLTSTLPAGKRAVLVGHSMGGMAIMSWAAQFGANMADRVAAVVLTSTTARDVVQQQLLTPPTLPRYTEMVKPLVARAFVAAPVPLPSNELTSRLTHYMALGRHARAAHVEFTDELISRGSPRSRAAWGAAMYRLDVAAGLHALSVPTSVVVGSDDLLTPPLHADYMAQVLDHNGVLRDYVTYGGAGHMVPIERSEPYNVLLDDVLKAA</sequence>
<gene>
    <name evidence="3" type="ORF">GOHSU_14_01030</name>
</gene>
<dbReference type="EMBL" id="BANT01000014">
    <property type="protein sequence ID" value="GAC56936.1"/>
    <property type="molecule type" value="Genomic_DNA"/>
</dbReference>
<dbReference type="Gene3D" id="3.40.50.1820">
    <property type="entry name" value="alpha/beta hydrolase"/>
    <property type="match status" value="1"/>
</dbReference>
<reference evidence="3 4" key="1">
    <citation type="submission" date="2012-12" db="EMBL/GenBank/DDBJ databases">
        <title>Whole genome shotgun sequence of Gordonia hirsuta NBRC 16056.</title>
        <authorList>
            <person name="Isaki-Nakamura S."/>
            <person name="Hosoyama A."/>
            <person name="Tsuchikane K."/>
            <person name="Katsumata H."/>
            <person name="Baba S."/>
            <person name="Yamazaki S."/>
            <person name="Fujita N."/>
        </authorList>
    </citation>
    <scope>NUCLEOTIDE SEQUENCE [LARGE SCALE GENOMIC DNA]</scope>
    <source>
        <strain evidence="3 4">NBRC 16056</strain>
    </source>
</reference>
<keyword evidence="3" id="KW-0378">Hydrolase</keyword>
<keyword evidence="1" id="KW-1133">Transmembrane helix</keyword>
<dbReference type="AlphaFoldDB" id="L7L866"/>
<accession>L7L866</accession>
<dbReference type="GO" id="GO:0016787">
    <property type="term" value="F:hydrolase activity"/>
    <property type="evidence" value="ECO:0007669"/>
    <property type="project" value="UniProtKB-KW"/>
</dbReference>
<name>L7L866_9ACTN</name>
<keyword evidence="1" id="KW-0812">Transmembrane</keyword>
<dbReference type="OrthoDB" id="5422338at2"/>
<dbReference type="PANTHER" id="PTHR43433">
    <property type="entry name" value="HYDROLASE, ALPHA/BETA FOLD FAMILY PROTEIN"/>
    <property type="match status" value="1"/>
</dbReference>
<dbReference type="Pfam" id="PF00561">
    <property type="entry name" value="Abhydrolase_1"/>
    <property type="match status" value="1"/>
</dbReference>
<evidence type="ECO:0000256" key="1">
    <source>
        <dbReference type="SAM" id="Phobius"/>
    </source>
</evidence>
<dbReference type="InterPro" id="IPR029058">
    <property type="entry name" value="AB_hydrolase_fold"/>
</dbReference>
<dbReference type="RefSeq" id="WP_005938133.1">
    <property type="nucleotide sequence ID" value="NZ_ATVK01000046.1"/>
</dbReference>
<keyword evidence="4" id="KW-1185">Reference proteome</keyword>